<comment type="caution">
    <text evidence="13">The sequence shown here is derived from an EMBL/GenBank/DDBJ whole genome shotgun (WGS) entry which is preliminary data.</text>
</comment>
<keyword evidence="6" id="KW-0732">Signal</keyword>
<dbReference type="FunFam" id="3.80.10.10:FF:000041">
    <property type="entry name" value="LRR receptor-like serine/threonine-protein kinase ERECTA"/>
    <property type="match status" value="1"/>
</dbReference>
<gene>
    <name evidence="13" type="ORF">ACH5RR_007056</name>
</gene>
<keyword evidence="10" id="KW-0675">Receptor</keyword>
<comment type="subcellular location">
    <subcellularLocation>
        <location evidence="1">Cell membrane</location>
        <topology evidence="1">Single-pass type I membrane protein</topology>
    </subcellularLocation>
</comment>
<comment type="similarity">
    <text evidence="2">Belongs to the RLP family.</text>
</comment>
<sequence>MPLAILDLSGNNLNSSINSFLFNFRRTLNEINLSDNNLQGPIPDGFGSMIAIKHLDLSENKLEGGIPESLGNCSTLISLQLSGNRLTGQLIELVRNLSWTNQSLLEYLILDGNQLDGSLPNAISKFSFLKELKLSFNKLSGSIPNVYGKLPNLAVLDLTGNQIEGSIPDFTLSSSIREISLSGNRLTGIVTESIGSLSNLEKLYLGSNDLGGEISEAHFTNLSRLQVLDLSFNSRLAMKFHSSNWTPPFQLNVIKLANCFLGPYFPNLLRNQENVSVLDVSVAGISGSIPKWFWHQFSGLRLMNLSHNHINGVLPDLSIQVAGLFLLDLSYNKFQGPVPHFPTKVTIGDLSHNMLSGPISFLCDDSFPNLGYLDLSDNMLSGVLPDCLDKSMIIYLNLANNNFSGKIPNSIGSLDMIKTLQLRNNSFTELPQSFRNCINLDFLDLGQNKFFGNIPAWLGESLSALVVLSLRGNRFNGSIPSNLCKLSNIRIIDFSENELVGAIPNCINNLTAMTREGSPTRAITHWYWYNFVDAQVQTNISYKSEAFLIWKGRQSKYKETLRLVKSIDLSSNKLTGEIPMEITSLIGLIGLNLSRNNFTGVINPRIGELRVLNFLDLSRNQLSGEIPTNLSQLSHLGVLDLSYNNLSGKIPMSTQLQTFNASTYEGNFLLCGSPLTKVCWGEESSRGRNFSDSKGDGRQKDIFDSLGFYVSIYLGIFFGFWGVFAILLLQRSWRYALFQMSDNLANRLYASTLVTMAKLRKWPGN</sequence>
<dbReference type="SMART" id="SM00369">
    <property type="entry name" value="LRR_TYP"/>
    <property type="match status" value="9"/>
</dbReference>
<dbReference type="SUPFAM" id="SSF52058">
    <property type="entry name" value="L domain-like"/>
    <property type="match status" value="1"/>
</dbReference>
<evidence type="ECO:0000256" key="9">
    <source>
        <dbReference type="ARBA" id="ARBA00023136"/>
    </source>
</evidence>
<evidence type="ECO:0000256" key="6">
    <source>
        <dbReference type="ARBA" id="ARBA00022729"/>
    </source>
</evidence>
<evidence type="ECO:0000256" key="1">
    <source>
        <dbReference type="ARBA" id="ARBA00004251"/>
    </source>
</evidence>
<evidence type="ECO:0000256" key="5">
    <source>
        <dbReference type="ARBA" id="ARBA00022692"/>
    </source>
</evidence>
<dbReference type="PROSITE" id="PS51450">
    <property type="entry name" value="LRR"/>
    <property type="match status" value="1"/>
</dbReference>
<name>A0ABD3AQR5_9GENT</name>
<evidence type="ECO:0000256" key="4">
    <source>
        <dbReference type="ARBA" id="ARBA00022614"/>
    </source>
</evidence>
<evidence type="ECO:0000256" key="7">
    <source>
        <dbReference type="ARBA" id="ARBA00022737"/>
    </source>
</evidence>
<dbReference type="InterPro" id="IPR003591">
    <property type="entry name" value="Leu-rich_rpt_typical-subtyp"/>
</dbReference>
<dbReference type="FunFam" id="3.80.10.10:FF:000095">
    <property type="entry name" value="LRR receptor-like serine/threonine-protein kinase GSO1"/>
    <property type="match status" value="1"/>
</dbReference>
<evidence type="ECO:0000256" key="8">
    <source>
        <dbReference type="ARBA" id="ARBA00022989"/>
    </source>
</evidence>
<evidence type="ECO:0000256" key="3">
    <source>
        <dbReference type="ARBA" id="ARBA00022475"/>
    </source>
</evidence>
<evidence type="ECO:0000313" key="13">
    <source>
        <dbReference type="EMBL" id="KAL3533535.1"/>
    </source>
</evidence>
<dbReference type="InterPro" id="IPR032675">
    <property type="entry name" value="LRR_dom_sf"/>
</dbReference>
<keyword evidence="9 12" id="KW-0472">Membrane</keyword>
<dbReference type="PANTHER" id="PTHR48063">
    <property type="entry name" value="LRR RECEPTOR-LIKE KINASE"/>
    <property type="match status" value="1"/>
</dbReference>
<dbReference type="PRINTS" id="PR00019">
    <property type="entry name" value="LEURICHRPT"/>
</dbReference>
<dbReference type="Gene3D" id="3.80.10.10">
    <property type="entry name" value="Ribonuclease Inhibitor"/>
    <property type="match status" value="4"/>
</dbReference>
<dbReference type="GO" id="GO:0051707">
    <property type="term" value="P:response to other organism"/>
    <property type="evidence" value="ECO:0007669"/>
    <property type="project" value="UniProtKB-ARBA"/>
</dbReference>
<dbReference type="GO" id="GO:0006952">
    <property type="term" value="P:defense response"/>
    <property type="evidence" value="ECO:0007669"/>
    <property type="project" value="UniProtKB-ARBA"/>
</dbReference>
<keyword evidence="11" id="KW-0325">Glycoprotein</keyword>
<accession>A0ABD3AQR5</accession>
<evidence type="ECO:0000313" key="14">
    <source>
        <dbReference type="Proteomes" id="UP001630127"/>
    </source>
</evidence>
<organism evidence="13 14">
    <name type="scientific">Cinchona calisaya</name>
    <dbReference type="NCBI Taxonomy" id="153742"/>
    <lineage>
        <taxon>Eukaryota</taxon>
        <taxon>Viridiplantae</taxon>
        <taxon>Streptophyta</taxon>
        <taxon>Embryophyta</taxon>
        <taxon>Tracheophyta</taxon>
        <taxon>Spermatophyta</taxon>
        <taxon>Magnoliopsida</taxon>
        <taxon>eudicotyledons</taxon>
        <taxon>Gunneridae</taxon>
        <taxon>Pentapetalae</taxon>
        <taxon>asterids</taxon>
        <taxon>lamiids</taxon>
        <taxon>Gentianales</taxon>
        <taxon>Rubiaceae</taxon>
        <taxon>Cinchonoideae</taxon>
        <taxon>Cinchoneae</taxon>
        <taxon>Cinchona</taxon>
    </lineage>
</organism>
<dbReference type="EMBL" id="JBJUIK010000003">
    <property type="protein sequence ID" value="KAL3533535.1"/>
    <property type="molecule type" value="Genomic_DNA"/>
</dbReference>
<dbReference type="Pfam" id="PF13855">
    <property type="entry name" value="LRR_8"/>
    <property type="match status" value="3"/>
</dbReference>
<dbReference type="InterPro" id="IPR001611">
    <property type="entry name" value="Leu-rich_rpt"/>
</dbReference>
<protein>
    <submittedName>
        <fullName evidence="13">Uncharacterized protein</fullName>
    </submittedName>
</protein>
<evidence type="ECO:0000256" key="2">
    <source>
        <dbReference type="ARBA" id="ARBA00009592"/>
    </source>
</evidence>
<evidence type="ECO:0000256" key="12">
    <source>
        <dbReference type="SAM" id="Phobius"/>
    </source>
</evidence>
<evidence type="ECO:0000256" key="11">
    <source>
        <dbReference type="ARBA" id="ARBA00023180"/>
    </source>
</evidence>
<feature type="transmembrane region" description="Helical" evidence="12">
    <location>
        <begin position="706"/>
        <end position="729"/>
    </location>
</feature>
<dbReference type="Proteomes" id="UP001630127">
    <property type="component" value="Unassembled WGS sequence"/>
</dbReference>
<dbReference type="FunFam" id="3.80.10.10:FF:000213">
    <property type="entry name" value="Tyrosine-sulfated glycopeptide receptor 1"/>
    <property type="match status" value="1"/>
</dbReference>
<dbReference type="SUPFAM" id="SSF52047">
    <property type="entry name" value="RNI-like"/>
    <property type="match status" value="1"/>
</dbReference>
<keyword evidence="14" id="KW-1185">Reference proteome</keyword>
<reference evidence="13 14" key="1">
    <citation type="submission" date="2024-11" db="EMBL/GenBank/DDBJ databases">
        <title>A near-complete genome assembly of Cinchona calisaya.</title>
        <authorList>
            <person name="Lian D.C."/>
            <person name="Zhao X.W."/>
            <person name="Wei L."/>
        </authorList>
    </citation>
    <scope>NUCLEOTIDE SEQUENCE [LARGE SCALE GENOMIC DNA]</scope>
    <source>
        <tissue evidence="13">Nenye</tissue>
    </source>
</reference>
<keyword evidence="3" id="KW-1003">Cell membrane</keyword>
<dbReference type="Pfam" id="PF00560">
    <property type="entry name" value="LRR_1"/>
    <property type="match status" value="7"/>
</dbReference>
<keyword evidence="7" id="KW-0677">Repeat</keyword>
<proteinExistence type="inferred from homology"/>
<keyword evidence="4" id="KW-0433">Leucine-rich repeat</keyword>
<keyword evidence="8 12" id="KW-1133">Transmembrane helix</keyword>
<dbReference type="GO" id="GO:0005886">
    <property type="term" value="C:plasma membrane"/>
    <property type="evidence" value="ECO:0007669"/>
    <property type="project" value="UniProtKB-SubCell"/>
</dbReference>
<keyword evidence="5 12" id="KW-0812">Transmembrane</keyword>
<dbReference type="PANTHER" id="PTHR48063:SF101">
    <property type="entry name" value="LRR RECEPTOR-LIKE SERINE_THREONINE-PROTEIN KINASE FLS2"/>
    <property type="match status" value="1"/>
</dbReference>
<dbReference type="AlphaFoldDB" id="A0ABD3AQR5"/>
<evidence type="ECO:0000256" key="10">
    <source>
        <dbReference type="ARBA" id="ARBA00023170"/>
    </source>
</evidence>
<dbReference type="InterPro" id="IPR046956">
    <property type="entry name" value="RLP23-like"/>
</dbReference>